<protein>
    <recommendedName>
        <fullName evidence="3">Sfi1 spindle body domain-containing protein</fullName>
    </recommendedName>
</protein>
<reference evidence="1" key="3">
    <citation type="submission" date="2025-08" db="UniProtKB">
        <authorList>
            <consortium name="Ensembl"/>
        </authorList>
    </citation>
    <scope>IDENTIFICATION</scope>
</reference>
<dbReference type="Proteomes" id="UP000008144">
    <property type="component" value="Chromosome 8"/>
</dbReference>
<dbReference type="HOGENOM" id="CLU_1368973_0_0_1"/>
<reference evidence="2" key="1">
    <citation type="journal article" date="2002" name="Science">
        <title>The draft genome of Ciona intestinalis: insights into chordate and vertebrate origins.</title>
        <authorList>
            <person name="Dehal P."/>
            <person name="Satou Y."/>
            <person name="Campbell R.K."/>
            <person name="Chapman J."/>
            <person name="Degnan B."/>
            <person name="De Tomaso A."/>
            <person name="Davidson B."/>
            <person name="Di Gregorio A."/>
            <person name="Gelpke M."/>
            <person name="Goodstein D.M."/>
            <person name="Harafuji N."/>
            <person name="Hastings K.E."/>
            <person name="Ho I."/>
            <person name="Hotta K."/>
            <person name="Huang W."/>
            <person name="Kawashima T."/>
            <person name="Lemaire P."/>
            <person name="Martinez D."/>
            <person name="Meinertzhagen I.A."/>
            <person name="Necula S."/>
            <person name="Nonaka M."/>
            <person name="Putnam N."/>
            <person name="Rash S."/>
            <person name="Saiga H."/>
            <person name="Satake M."/>
            <person name="Terry A."/>
            <person name="Yamada L."/>
            <person name="Wang H.G."/>
            <person name="Awazu S."/>
            <person name="Azumi K."/>
            <person name="Boore J."/>
            <person name="Branno M."/>
            <person name="Chin-Bow S."/>
            <person name="DeSantis R."/>
            <person name="Doyle S."/>
            <person name="Francino P."/>
            <person name="Keys D.N."/>
            <person name="Haga S."/>
            <person name="Hayashi H."/>
            <person name="Hino K."/>
            <person name="Imai K.S."/>
            <person name="Inaba K."/>
            <person name="Kano S."/>
            <person name="Kobayashi K."/>
            <person name="Kobayashi M."/>
            <person name="Lee B.I."/>
            <person name="Makabe K.W."/>
            <person name="Manohar C."/>
            <person name="Matassi G."/>
            <person name="Medina M."/>
            <person name="Mochizuki Y."/>
            <person name="Mount S."/>
            <person name="Morishita T."/>
            <person name="Miura S."/>
            <person name="Nakayama A."/>
            <person name="Nishizaka S."/>
            <person name="Nomoto H."/>
            <person name="Ohta F."/>
            <person name="Oishi K."/>
            <person name="Rigoutsos I."/>
            <person name="Sano M."/>
            <person name="Sasaki A."/>
            <person name="Sasakura Y."/>
            <person name="Shoguchi E."/>
            <person name="Shin-i T."/>
            <person name="Spagnuolo A."/>
            <person name="Stainier D."/>
            <person name="Suzuki M.M."/>
            <person name="Tassy O."/>
            <person name="Takatori N."/>
            <person name="Tokuoka M."/>
            <person name="Yagi K."/>
            <person name="Yoshizaki F."/>
            <person name="Wada S."/>
            <person name="Zhang C."/>
            <person name="Hyatt P.D."/>
            <person name="Larimer F."/>
            <person name="Detter C."/>
            <person name="Doggett N."/>
            <person name="Glavina T."/>
            <person name="Hawkins T."/>
            <person name="Richardson P."/>
            <person name="Lucas S."/>
            <person name="Kohara Y."/>
            <person name="Levine M."/>
            <person name="Satoh N."/>
            <person name="Rokhsar D.S."/>
        </authorList>
    </citation>
    <scope>NUCLEOTIDE SEQUENCE [LARGE SCALE GENOMIC DNA]</scope>
</reference>
<evidence type="ECO:0000313" key="2">
    <source>
        <dbReference type="Proteomes" id="UP000008144"/>
    </source>
</evidence>
<name>H2XZW8_CIOIN</name>
<reference evidence="1" key="2">
    <citation type="journal article" date="2008" name="Genome Biol.">
        <title>Improved genome assembly and evidence-based global gene model set for the chordate Ciona intestinalis: new insight into intron and operon populations.</title>
        <authorList>
            <person name="Satou Y."/>
            <person name="Mineta K."/>
            <person name="Ogasawara M."/>
            <person name="Sasakura Y."/>
            <person name="Shoguchi E."/>
            <person name="Ueno K."/>
            <person name="Yamada L."/>
            <person name="Matsumoto J."/>
            <person name="Wasserscheid J."/>
            <person name="Dewar K."/>
            <person name="Wiley G.B."/>
            <person name="Macmil S.L."/>
            <person name="Roe B.A."/>
            <person name="Zeller R.W."/>
            <person name="Hastings K.E."/>
            <person name="Lemaire P."/>
            <person name="Lindquist E."/>
            <person name="Endo T."/>
            <person name="Hotta K."/>
            <person name="Inaba K."/>
        </authorList>
    </citation>
    <scope>NUCLEOTIDE SEQUENCE [LARGE SCALE GENOMIC DNA]</scope>
    <source>
        <strain evidence="1">wild type</strain>
    </source>
</reference>
<dbReference type="InParanoid" id="H2XZW8"/>
<accession>H2XZW8</accession>
<dbReference type="AlphaFoldDB" id="H2XZW8"/>
<organism evidence="1 2">
    <name type="scientific">Ciona intestinalis</name>
    <name type="common">Transparent sea squirt</name>
    <name type="synonym">Ascidia intestinalis</name>
    <dbReference type="NCBI Taxonomy" id="7719"/>
    <lineage>
        <taxon>Eukaryota</taxon>
        <taxon>Metazoa</taxon>
        <taxon>Chordata</taxon>
        <taxon>Tunicata</taxon>
        <taxon>Ascidiacea</taxon>
        <taxon>Phlebobranchia</taxon>
        <taxon>Cionidae</taxon>
        <taxon>Ciona</taxon>
    </lineage>
</organism>
<evidence type="ECO:0008006" key="3">
    <source>
        <dbReference type="Google" id="ProtNLM"/>
    </source>
</evidence>
<reference evidence="1" key="4">
    <citation type="submission" date="2025-09" db="UniProtKB">
        <authorList>
            <consortium name="Ensembl"/>
        </authorList>
    </citation>
    <scope>IDENTIFICATION</scope>
</reference>
<evidence type="ECO:0000313" key="1">
    <source>
        <dbReference type="Ensembl" id="ENSCINP00000035202.1"/>
    </source>
</evidence>
<dbReference type="EMBL" id="EAAA01002759">
    <property type="status" value="NOT_ANNOTATED_CDS"/>
    <property type="molecule type" value="Genomic_DNA"/>
</dbReference>
<proteinExistence type="predicted"/>
<dbReference type="Ensembl" id="ENSCINT00000032820.1">
    <property type="protein sequence ID" value="ENSCINP00000035202.1"/>
    <property type="gene ID" value="ENSCING00000022638.1"/>
</dbReference>
<keyword evidence="2" id="KW-1185">Reference proteome</keyword>
<sequence>MKLHAWFIQWREMHGKAVVADLHVRRVQCNRYFTTWVKYATSRKSQATNVKLIVHRKSYQQLRSAWKRWKEELQRKKNDYRMLKMILDARIGRYFIIWRKNLDLHFATKDYQRRVTISTWKLWMEATNNKQVAIQHYEEKMELLLKKVLNEWHIMTSHNQLLRNNQQCLSSNINNNLVSGCFRIWKREHDNLMIAKSYDS</sequence>